<protein>
    <submittedName>
        <fullName evidence="1">Uncharacterized protein</fullName>
    </submittedName>
</protein>
<organism evidence="1">
    <name type="scientific">uncultured Caudovirales phage</name>
    <dbReference type="NCBI Taxonomy" id="2100421"/>
    <lineage>
        <taxon>Viruses</taxon>
        <taxon>Duplodnaviria</taxon>
        <taxon>Heunggongvirae</taxon>
        <taxon>Uroviricota</taxon>
        <taxon>Caudoviricetes</taxon>
        <taxon>Peduoviridae</taxon>
        <taxon>Maltschvirus</taxon>
        <taxon>Maltschvirus maltsch</taxon>
    </lineage>
</organism>
<evidence type="ECO:0000313" key="1">
    <source>
        <dbReference type="EMBL" id="CAB4159771.1"/>
    </source>
</evidence>
<gene>
    <name evidence="1" type="ORF">UFOVP726_8</name>
</gene>
<name>A0A6J5NQZ7_9CAUD</name>
<proteinExistence type="predicted"/>
<accession>A0A6J5NQZ7</accession>
<dbReference type="EMBL" id="LR796695">
    <property type="protein sequence ID" value="CAB4159771.1"/>
    <property type="molecule type" value="Genomic_DNA"/>
</dbReference>
<reference evidence="1" key="1">
    <citation type="submission" date="2020-04" db="EMBL/GenBank/DDBJ databases">
        <authorList>
            <person name="Chiriac C."/>
            <person name="Salcher M."/>
            <person name="Ghai R."/>
            <person name="Kavagutti S V."/>
        </authorList>
    </citation>
    <scope>NUCLEOTIDE SEQUENCE</scope>
</reference>
<sequence>MPNPPNPNRLARRYMGLLKTAEAQQADDKALGARVRVLLADYAGERAAMVAKIAEQPSKAESIAAAVAAAKAAVSAQIEASPGPVFDALGKREGGAS</sequence>